<evidence type="ECO:0000256" key="2">
    <source>
        <dbReference type="SAM" id="SignalP"/>
    </source>
</evidence>
<keyword evidence="2" id="KW-0732">Signal</keyword>
<accession>A0A4R0RRZ2</accession>
<evidence type="ECO:0000259" key="3">
    <source>
        <dbReference type="Pfam" id="PF01464"/>
    </source>
</evidence>
<evidence type="ECO:0000256" key="1">
    <source>
        <dbReference type="SAM" id="MobiDB-lite"/>
    </source>
</evidence>
<reference evidence="4 5" key="1">
    <citation type="submission" date="2018-11" db="EMBL/GenBank/DDBJ databases">
        <title>Genome assembly of Steccherinum ochraceum LE-BIN_3174, the white-rot fungus of the Steccherinaceae family (The Residual Polyporoid clade, Polyporales, Basidiomycota).</title>
        <authorList>
            <person name="Fedorova T.V."/>
            <person name="Glazunova O.A."/>
            <person name="Landesman E.O."/>
            <person name="Moiseenko K.V."/>
            <person name="Psurtseva N.V."/>
            <person name="Savinova O.S."/>
            <person name="Shakhova N.V."/>
            <person name="Tyazhelova T.V."/>
            <person name="Vasina D.V."/>
        </authorList>
    </citation>
    <scope>NUCLEOTIDE SEQUENCE [LARGE SCALE GENOMIC DNA]</scope>
    <source>
        <strain evidence="4 5">LE-BIN_3174</strain>
    </source>
</reference>
<name>A0A4R0RRZ2_9APHY</name>
<feature type="signal peptide" evidence="2">
    <location>
        <begin position="1"/>
        <end position="19"/>
    </location>
</feature>
<dbReference type="PANTHER" id="PTHR37423:SF2">
    <property type="entry name" value="MEMBRANE-BOUND LYTIC MUREIN TRANSGLYCOSYLASE C"/>
    <property type="match status" value="1"/>
</dbReference>
<feature type="chain" id="PRO_5020515033" description="Transglycosylase SLT domain-containing protein" evidence="2">
    <location>
        <begin position="20"/>
        <end position="337"/>
    </location>
</feature>
<feature type="region of interest" description="Disordered" evidence="1">
    <location>
        <begin position="39"/>
        <end position="120"/>
    </location>
</feature>
<dbReference type="Pfam" id="PF01464">
    <property type="entry name" value="SLT"/>
    <property type="match status" value="1"/>
</dbReference>
<feature type="compositionally biased region" description="Low complexity" evidence="1">
    <location>
        <begin position="63"/>
        <end position="102"/>
    </location>
</feature>
<organism evidence="4 5">
    <name type="scientific">Steccherinum ochraceum</name>
    <dbReference type="NCBI Taxonomy" id="92696"/>
    <lineage>
        <taxon>Eukaryota</taxon>
        <taxon>Fungi</taxon>
        <taxon>Dikarya</taxon>
        <taxon>Basidiomycota</taxon>
        <taxon>Agaricomycotina</taxon>
        <taxon>Agaricomycetes</taxon>
        <taxon>Polyporales</taxon>
        <taxon>Steccherinaceae</taxon>
        <taxon>Steccherinum</taxon>
    </lineage>
</organism>
<protein>
    <recommendedName>
        <fullName evidence="3">Transglycosylase SLT domain-containing protein</fullName>
    </recommendedName>
</protein>
<evidence type="ECO:0000313" key="4">
    <source>
        <dbReference type="EMBL" id="TCD71591.1"/>
    </source>
</evidence>
<dbReference type="Proteomes" id="UP000292702">
    <property type="component" value="Unassembled WGS sequence"/>
</dbReference>
<dbReference type="AlphaFoldDB" id="A0A4R0RRZ2"/>
<dbReference type="PANTHER" id="PTHR37423">
    <property type="entry name" value="SOLUBLE LYTIC MUREIN TRANSGLYCOSYLASE-RELATED"/>
    <property type="match status" value="1"/>
</dbReference>
<proteinExistence type="predicted"/>
<gene>
    <name evidence="4" type="ORF">EIP91_007338</name>
</gene>
<evidence type="ECO:0000313" key="5">
    <source>
        <dbReference type="Proteomes" id="UP000292702"/>
    </source>
</evidence>
<dbReference type="InterPro" id="IPR008258">
    <property type="entry name" value="Transglycosylase_SLT_dom_1"/>
</dbReference>
<dbReference type="OrthoDB" id="2537480at2759"/>
<dbReference type="SUPFAM" id="SSF53955">
    <property type="entry name" value="Lysozyme-like"/>
    <property type="match status" value="1"/>
</dbReference>
<dbReference type="EMBL" id="RWJN01000004">
    <property type="protein sequence ID" value="TCD71591.1"/>
    <property type="molecule type" value="Genomic_DNA"/>
</dbReference>
<keyword evidence="5" id="KW-1185">Reference proteome</keyword>
<dbReference type="Gene3D" id="1.10.530.10">
    <property type="match status" value="1"/>
</dbReference>
<comment type="caution">
    <text evidence="4">The sequence shown here is derived from an EMBL/GenBank/DDBJ whole genome shotgun (WGS) entry which is preliminary data.</text>
</comment>
<sequence length="337" mass="35012">MKLTTPFIILAAALGVAEASLQGHRAGLSRISSHHNIRARNEVRAVDSTNTTSKRAQRCKPRPSSSSPAAQSTTSQAPEPSKTPEPTKAPASSKAPESSKAPQSTKAPAPPPSSGVSGLIKVTSSQCGASGATKESSAQDGPNGKLDWLNCGIDAGGWNPPNVTPGDLITKDLADAVNEKNSPFANCKPYLSSFENYANQHGIPPILIASIAMQESGCNAGATGGAGEQGLMQITKDKCGGAPGGNCKDPDFNIRTGVSYFAETLKSNNNNVVKTLGNYNGWSQGLTVAKATAAAHTSCCRCQNNLDYLQQTFNGWILGIDPIAAGFGKYHNLDVCN</sequence>
<feature type="domain" description="Transglycosylase SLT" evidence="3">
    <location>
        <begin position="194"/>
        <end position="281"/>
    </location>
</feature>
<dbReference type="InterPro" id="IPR023346">
    <property type="entry name" value="Lysozyme-like_dom_sf"/>
</dbReference>